<comment type="caution">
    <text evidence="2">The sequence shown here is derived from an EMBL/GenBank/DDBJ whole genome shotgun (WGS) entry which is preliminary data.</text>
</comment>
<gene>
    <name evidence="2" type="ORF">LWI28_019694</name>
</gene>
<name>A0AAD5J163_ACENE</name>
<feature type="compositionally biased region" description="Basic and acidic residues" evidence="1">
    <location>
        <begin position="52"/>
        <end position="69"/>
    </location>
</feature>
<evidence type="ECO:0000256" key="1">
    <source>
        <dbReference type="SAM" id="MobiDB-lite"/>
    </source>
</evidence>
<evidence type="ECO:0000313" key="2">
    <source>
        <dbReference type="EMBL" id="KAI9181889.1"/>
    </source>
</evidence>
<keyword evidence="3" id="KW-1185">Reference proteome</keyword>
<reference evidence="2" key="2">
    <citation type="submission" date="2023-02" db="EMBL/GenBank/DDBJ databases">
        <authorList>
            <person name="Swenson N.G."/>
            <person name="Wegrzyn J.L."/>
            <person name="Mcevoy S.L."/>
        </authorList>
    </citation>
    <scope>NUCLEOTIDE SEQUENCE</scope>
    <source>
        <strain evidence="2">91603</strain>
        <tissue evidence="2">Leaf</tissue>
    </source>
</reference>
<protein>
    <submittedName>
        <fullName evidence="2">Uncharacterized protein</fullName>
    </submittedName>
</protein>
<proteinExistence type="predicted"/>
<dbReference type="AlphaFoldDB" id="A0AAD5J163"/>
<feature type="region of interest" description="Disordered" evidence="1">
    <location>
        <begin position="96"/>
        <end position="116"/>
    </location>
</feature>
<accession>A0AAD5J163</accession>
<reference evidence="2" key="1">
    <citation type="journal article" date="2022" name="Plant J.">
        <title>Strategies of tolerance reflected in two North American maple genomes.</title>
        <authorList>
            <person name="McEvoy S.L."/>
            <person name="Sezen U.U."/>
            <person name="Trouern-Trend A."/>
            <person name="McMahon S.M."/>
            <person name="Schaberg P.G."/>
            <person name="Yang J."/>
            <person name="Wegrzyn J.L."/>
            <person name="Swenson N.G."/>
        </authorList>
    </citation>
    <scope>NUCLEOTIDE SEQUENCE</scope>
    <source>
        <strain evidence="2">91603</strain>
    </source>
</reference>
<sequence>MESEDIEKLCASLSLGDRDGPVQRATGPFRKVKHRNCTGATFPMIFSRNDWRLGKDNDWKRGKNDDDRNLGPVNEGDATKDIQASPILIMGDVGVGGNLQKENSPKTKMVVPISTRGNDEIPDTRWLLREVGGG</sequence>
<feature type="region of interest" description="Disordered" evidence="1">
    <location>
        <begin position="52"/>
        <end position="82"/>
    </location>
</feature>
<evidence type="ECO:0000313" key="3">
    <source>
        <dbReference type="Proteomes" id="UP001064489"/>
    </source>
</evidence>
<organism evidence="2 3">
    <name type="scientific">Acer negundo</name>
    <name type="common">Box elder</name>
    <dbReference type="NCBI Taxonomy" id="4023"/>
    <lineage>
        <taxon>Eukaryota</taxon>
        <taxon>Viridiplantae</taxon>
        <taxon>Streptophyta</taxon>
        <taxon>Embryophyta</taxon>
        <taxon>Tracheophyta</taxon>
        <taxon>Spermatophyta</taxon>
        <taxon>Magnoliopsida</taxon>
        <taxon>eudicotyledons</taxon>
        <taxon>Gunneridae</taxon>
        <taxon>Pentapetalae</taxon>
        <taxon>rosids</taxon>
        <taxon>malvids</taxon>
        <taxon>Sapindales</taxon>
        <taxon>Sapindaceae</taxon>
        <taxon>Hippocastanoideae</taxon>
        <taxon>Acereae</taxon>
        <taxon>Acer</taxon>
    </lineage>
</organism>
<dbReference type="Proteomes" id="UP001064489">
    <property type="component" value="Chromosome 4"/>
</dbReference>
<dbReference type="EMBL" id="JAJSOW010000101">
    <property type="protein sequence ID" value="KAI9181889.1"/>
    <property type="molecule type" value="Genomic_DNA"/>
</dbReference>